<dbReference type="SUPFAM" id="SSF51011">
    <property type="entry name" value="Glycosyl hydrolase domain"/>
    <property type="match status" value="1"/>
</dbReference>
<protein>
    <submittedName>
        <fullName evidence="5">Uncharacterized protein</fullName>
    </submittedName>
</protein>
<dbReference type="Gene3D" id="2.60.40.1180">
    <property type="entry name" value="Golgi alpha-mannosidase II"/>
    <property type="match status" value="1"/>
</dbReference>
<dbReference type="SMART" id="SM00810">
    <property type="entry name" value="Alpha-amyl_C2"/>
    <property type="match status" value="1"/>
</dbReference>
<dbReference type="Gene3D" id="2.60.40.10">
    <property type="entry name" value="Immunoglobulins"/>
    <property type="match status" value="3"/>
</dbReference>
<dbReference type="InterPro" id="IPR031965">
    <property type="entry name" value="CBM26"/>
</dbReference>
<dbReference type="Pfam" id="PF07821">
    <property type="entry name" value="Alpha-amyl_C2"/>
    <property type="match status" value="1"/>
</dbReference>
<dbReference type="InterPro" id="IPR012850">
    <property type="entry name" value="A-amylase_bs_C"/>
</dbReference>
<evidence type="ECO:0000259" key="4">
    <source>
        <dbReference type="SMART" id="SM00810"/>
    </source>
</evidence>
<dbReference type="GO" id="GO:0005975">
    <property type="term" value="P:carbohydrate metabolic process"/>
    <property type="evidence" value="ECO:0007669"/>
    <property type="project" value="InterPro"/>
</dbReference>
<dbReference type="NCBIfam" id="TIGR04183">
    <property type="entry name" value="Por_Secre_tail"/>
    <property type="match status" value="1"/>
</dbReference>
<dbReference type="AlphaFoldDB" id="A0A1S1YUW2"/>
<dbReference type="Pfam" id="PF00128">
    <property type="entry name" value="Alpha-amylase"/>
    <property type="match status" value="1"/>
</dbReference>
<dbReference type="GO" id="GO:0005509">
    <property type="term" value="F:calcium ion binding"/>
    <property type="evidence" value="ECO:0007669"/>
    <property type="project" value="InterPro"/>
</dbReference>
<evidence type="ECO:0000313" key="5">
    <source>
        <dbReference type="EMBL" id="OHX64605.1"/>
    </source>
</evidence>
<reference evidence="5 6" key="1">
    <citation type="journal article" date="2012" name="Int. J. Syst. Evol. Microbiol.">
        <title>Flammeovirga pacifica sp. nov., isolated from deep-sea sediment.</title>
        <authorList>
            <person name="Xu H."/>
            <person name="Fu Y."/>
            <person name="Yang N."/>
            <person name="Ding Z."/>
            <person name="Lai Q."/>
            <person name="Zeng R."/>
        </authorList>
    </citation>
    <scope>NUCLEOTIDE SEQUENCE [LARGE SCALE GENOMIC DNA]</scope>
    <source>
        <strain evidence="6">DSM 24597 / LMG 26175 / WPAGA1</strain>
    </source>
</reference>
<dbReference type="InterPro" id="IPR013783">
    <property type="entry name" value="Ig-like_fold"/>
</dbReference>
<keyword evidence="1" id="KW-0378">Hydrolase</keyword>
<dbReference type="CDD" id="cd11314">
    <property type="entry name" value="AmyAc_arch_bac_plant_AmyA"/>
    <property type="match status" value="1"/>
</dbReference>
<dbReference type="Pfam" id="PF16738">
    <property type="entry name" value="CBM26"/>
    <property type="match status" value="2"/>
</dbReference>
<dbReference type="EMBL" id="JRYR02000002">
    <property type="protein sequence ID" value="OHX64605.1"/>
    <property type="molecule type" value="Genomic_DNA"/>
</dbReference>
<dbReference type="PANTHER" id="PTHR43447">
    <property type="entry name" value="ALPHA-AMYLASE"/>
    <property type="match status" value="1"/>
</dbReference>
<dbReference type="NCBIfam" id="NF047446">
    <property type="entry name" value="barrel_OmpL47"/>
    <property type="match status" value="1"/>
</dbReference>
<sequence length="951" mass="103635">MGVLLLMSSLNVFAQQGNRSDVLLQGFHWEAADATKKDWWQNLNSKVGEISDAGFDAIWLPPPSDAGDRAGYLPRKWYDLNSNYGTEAELRTLVQNLGNNNIQAIADIVINHRVGSTGWADFTEPSLGGCSSICSDDEVNWSEYSTEIGAACGDNDSGTQYEAARDLNHNSLTVRDEIKKWMTWLKNDVGFDGWRYDFVHGFNAYYFAEYNNHTSPYISIGEQWKPYNEIVGWLDGAQNTSSAFDFPLKYTLHDAVNGNYNYLNGLPSLLGTRGSQAVTFLDNHDTEPVRSEYGNNSFPNNPSDNSQLLQGYAYILTHPGVPVVFYSHYFNYGISDALKEMIAIRKANGITNTSYVQVEGTNDNNYYAAIIDDKVAMKIGGGNWSPGAGWNIKVSGPGYAIWDRGNVVTLPTLTLNTPSGNFPGGCANVALTTTSGDIYYTTNGDVPTSSSTKYTDVFDVCGQAGETVVVKAVAIDQNGSSDVVEGRYTFNEAASMTVYFKPSNAGNASIYFWGVVDGDQTTTWPGETMQASSTYEGFYEYTINGSCTNLILLENGTKITGDEENICGDVWYDNGWISEPQPPTPDTEAPSVSISPDGGEYQDEVQVSISATDNRDAAPTVFYSINGGGNISANNSVSLTLTEDATVTYYAVDNAGNTSATGSASFTVTPSPTPEGGFKVYVQGYNLIHHWGALPIGSVSSTAWPGATMSTENGWYVYEFPKEVTSTNLLFHDGNGNKTEDMTRDKDGWFKDGQWSDTAPVTPEPGNGLVIHYKSSWGNSTRIHYWGASNGAASNWPGEAMTSEGNGWYTYTIDGATSSNLLFHNGSGGQTPDLNRSGEGWYKDGQWYNTNPEGSSSRQIGGLGQIEENLMNLYPTQVTDGFTLDIQLKSPTTVQMQAFDMNGQQVLSPIHKALTSGVHQLKVNTLGLSNGMYIIKIQTGNEMVVKRIIVQ</sequence>
<dbReference type="InterPro" id="IPR026444">
    <property type="entry name" value="Secre_tail"/>
</dbReference>
<dbReference type="Proteomes" id="UP000179797">
    <property type="component" value="Unassembled WGS sequence"/>
</dbReference>
<dbReference type="SUPFAM" id="SSF51445">
    <property type="entry name" value="(Trans)glycosidases"/>
    <property type="match status" value="1"/>
</dbReference>
<keyword evidence="2" id="KW-0326">Glycosidase</keyword>
<name>A0A1S1YUW2_FLAPC</name>
<dbReference type="InterPro" id="IPR059177">
    <property type="entry name" value="GH29D-like_dom"/>
</dbReference>
<evidence type="ECO:0000313" key="6">
    <source>
        <dbReference type="Proteomes" id="UP000179797"/>
    </source>
</evidence>
<evidence type="ECO:0000256" key="1">
    <source>
        <dbReference type="ARBA" id="ARBA00022801"/>
    </source>
</evidence>
<proteinExistence type="predicted"/>
<feature type="domain" description="Glycosyl hydrolase family 13 catalytic" evidence="3">
    <location>
        <begin position="21"/>
        <end position="345"/>
    </location>
</feature>
<dbReference type="InterPro" id="IPR013780">
    <property type="entry name" value="Glyco_hydro_b"/>
</dbReference>
<gene>
    <name evidence="5" type="ORF">NH26_23835</name>
</gene>
<keyword evidence="6" id="KW-1185">Reference proteome</keyword>
<accession>A0A1S1YUW2</accession>
<dbReference type="GO" id="GO:0004556">
    <property type="term" value="F:alpha-amylase activity"/>
    <property type="evidence" value="ECO:0007669"/>
    <property type="project" value="InterPro"/>
</dbReference>
<dbReference type="Pfam" id="PF13290">
    <property type="entry name" value="CHB_HEX_C_1"/>
    <property type="match status" value="1"/>
</dbReference>
<dbReference type="Gene3D" id="3.30.1920.20">
    <property type="match status" value="1"/>
</dbReference>
<dbReference type="InterPro" id="IPR017853">
    <property type="entry name" value="GH"/>
</dbReference>
<dbReference type="Gene3D" id="3.20.20.80">
    <property type="entry name" value="Glycosidases"/>
    <property type="match status" value="1"/>
</dbReference>
<feature type="domain" description="Alpha-amylase C-terminal beta-sheet" evidence="4">
    <location>
        <begin position="346"/>
        <end position="404"/>
    </location>
</feature>
<dbReference type="STRING" id="915059.NH26_23835"/>
<dbReference type="SMART" id="SM00642">
    <property type="entry name" value="Aamy"/>
    <property type="match status" value="1"/>
</dbReference>
<dbReference type="InterPro" id="IPR006047">
    <property type="entry name" value="GH13_cat_dom"/>
</dbReference>
<organism evidence="5 6">
    <name type="scientific">Flammeovirga pacifica</name>
    <dbReference type="NCBI Taxonomy" id="915059"/>
    <lineage>
        <taxon>Bacteria</taxon>
        <taxon>Pseudomonadati</taxon>
        <taxon>Bacteroidota</taxon>
        <taxon>Cytophagia</taxon>
        <taxon>Cytophagales</taxon>
        <taxon>Flammeovirgaceae</taxon>
        <taxon>Flammeovirga</taxon>
    </lineage>
</organism>
<evidence type="ECO:0000259" key="3">
    <source>
        <dbReference type="SMART" id="SM00642"/>
    </source>
</evidence>
<dbReference type="Pfam" id="PF18962">
    <property type="entry name" value="Por_Secre_tail"/>
    <property type="match status" value="1"/>
</dbReference>
<evidence type="ECO:0000256" key="2">
    <source>
        <dbReference type="ARBA" id="ARBA00023295"/>
    </source>
</evidence>
<comment type="caution">
    <text evidence="5">The sequence shown here is derived from an EMBL/GenBank/DDBJ whole genome shotgun (WGS) entry which is preliminary data.</text>
</comment>
<dbReference type="InterPro" id="IPR058094">
    <property type="entry name" value="Ig-like_OmpL47-like"/>
</dbReference>